<comment type="catalytic activity">
    <reaction evidence="5">
        <text>L-cysteinyl-[protein] + hexadecanoyl-CoA = S-hexadecanoyl-L-cysteinyl-[protein] + CoA</text>
        <dbReference type="Rhea" id="RHEA:36683"/>
        <dbReference type="Rhea" id="RHEA-COMP:10131"/>
        <dbReference type="Rhea" id="RHEA-COMP:11032"/>
        <dbReference type="ChEBI" id="CHEBI:29950"/>
        <dbReference type="ChEBI" id="CHEBI:57287"/>
        <dbReference type="ChEBI" id="CHEBI:57379"/>
        <dbReference type="ChEBI" id="CHEBI:74151"/>
        <dbReference type="EC" id="2.3.1.225"/>
    </reaction>
</comment>
<dbReference type="InterPro" id="IPR001594">
    <property type="entry name" value="Palmitoyltrfase_DHHC"/>
</dbReference>
<dbReference type="OrthoDB" id="9909019at2759"/>
<keyword evidence="2 5" id="KW-0812">Transmembrane</keyword>
<feature type="compositionally biased region" description="Basic and acidic residues" evidence="6">
    <location>
        <begin position="201"/>
        <end position="230"/>
    </location>
</feature>
<keyword evidence="3 5" id="KW-1133">Transmembrane helix</keyword>
<sequence length="769" mass="86072">MALTLDPADPNIRGDTQKSKAIFDRSQHQHVIENCHCYICQADVGPKSKHCSVCNKCVSDFDHHCKWLNNCVGGQNYRLFIGCVSSAFVLAITVFTTTFYVFVMYFVDKEGIKSLTGGQFKIFVEVSSDEAFVTFLGVILSLLLLTIALLGHLLGFHIYLMYHKISTYEFIVNSRDSQADVTDVEAGGKSPSRRKLFKNKVKPEEDRRENAEPARIEISDHGRSEGSDDSLRVETTVKFISEVSSKAAAKNHRSSIEHKESQGQELVSKQPSVIKDYSPLGMMEPSGSEESVKEITPTPPRVAIHQPAVGNKASKLQRPAEIVLDQYGADTASALPGPSRVTFADDEEGEELVPSPRKKKKRKVREGINSQTGNNEECELVEIVTKEIKPGNVSNGQDTVDAPILKKKKKKKTKNASPESLPPVVTRRPLPQLQLEVEPRSFTRSITNLNRRLESLQPRASSKLFLDVASTRTVSYIVRKCLQSLIALPERRSPFNSTMEEETDGQATRRQVLPDVTFDQQGVRNENLVRLRRSRHAQMVPKTPLEHTAVVIWYLPHHRVVNPNKPDKVRVVFDCAARYNGVSLNSQLLQGPDLANNLVGVLIRFREELIAIMADIEGMFHQVLVSPKDCDTLRFLWWQGNDLNKDPEDCQMLVHLFGATSSPSCANFGLKRTAEDNQEMFSEEAVRTLRRNFYVDDCLKSIKGETKAISLVSELRALLAKGGFRLTKWISNSRKVIESVPTSERPVVVVADLFILEIYGACQAPSLDS</sequence>
<dbReference type="AlphaFoldDB" id="A0A2B4S8D7"/>
<organism evidence="8 9">
    <name type="scientific">Stylophora pistillata</name>
    <name type="common">Smooth cauliflower coral</name>
    <dbReference type="NCBI Taxonomy" id="50429"/>
    <lineage>
        <taxon>Eukaryota</taxon>
        <taxon>Metazoa</taxon>
        <taxon>Cnidaria</taxon>
        <taxon>Anthozoa</taxon>
        <taxon>Hexacorallia</taxon>
        <taxon>Scleractinia</taxon>
        <taxon>Astrocoeniina</taxon>
        <taxon>Pocilloporidae</taxon>
        <taxon>Stylophora</taxon>
    </lineage>
</organism>
<dbReference type="InterPro" id="IPR043502">
    <property type="entry name" value="DNA/RNA_pol_sf"/>
</dbReference>
<keyword evidence="5 8" id="KW-0808">Transferase</keyword>
<dbReference type="EC" id="2.3.1.225" evidence="5"/>
<comment type="domain">
    <text evidence="5">The DHHC domain is required for palmitoyltransferase activity.</text>
</comment>
<dbReference type="PANTHER" id="PTHR47331">
    <property type="entry name" value="PHD-TYPE DOMAIN-CONTAINING PROTEIN"/>
    <property type="match status" value="1"/>
</dbReference>
<feature type="region of interest" description="Disordered" evidence="6">
    <location>
        <begin position="182"/>
        <end position="230"/>
    </location>
</feature>
<accession>A0A2B4S8D7</accession>
<keyword evidence="4 5" id="KW-0472">Membrane</keyword>
<evidence type="ECO:0000256" key="4">
    <source>
        <dbReference type="ARBA" id="ARBA00023136"/>
    </source>
</evidence>
<reference evidence="9" key="1">
    <citation type="journal article" date="2017" name="bioRxiv">
        <title>Comparative analysis of the genomes of Stylophora pistillata and Acropora digitifera provides evidence for extensive differences between species of corals.</title>
        <authorList>
            <person name="Voolstra C.R."/>
            <person name="Li Y."/>
            <person name="Liew Y.J."/>
            <person name="Baumgarten S."/>
            <person name="Zoccola D."/>
            <person name="Flot J.-F."/>
            <person name="Tambutte S."/>
            <person name="Allemand D."/>
            <person name="Aranda M."/>
        </authorList>
    </citation>
    <scope>NUCLEOTIDE SEQUENCE [LARGE SCALE GENOMIC DNA]</scope>
</reference>
<dbReference type="STRING" id="50429.A0A2B4S8D7"/>
<evidence type="ECO:0000256" key="3">
    <source>
        <dbReference type="ARBA" id="ARBA00022989"/>
    </source>
</evidence>
<evidence type="ECO:0000256" key="1">
    <source>
        <dbReference type="ARBA" id="ARBA00004141"/>
    </source>
</evidence>
<comment type="similarity">
    <text evidence="5">Belongs to the DHHC palmitoyltransferase family.</text>
</comment>
<comment type="subcellular location">
    <subcellularLocation>
        <location evidence="1">Membrane</location>
        <topology evidence="1">Multi-pass membrane protein</topology>
    </subcellularLocation>
</comment>
<proteinExistence type="inferred from homology"/>
<feature type="transmembrane region" description="Helical" evidence="5">
    <location>
        <begin position="79"/>
        <end position="107"/>
    </location>
</feature>
<name>A0A2B4S8D7_STYPI</name>
<evidence type="ECO:0000259" key="7">
    <source>
        <dbReference type="Pfam" id="PF01529"/>
    </source>
</evidence>
<evidence type="ECO:0000256" key="6">
    <source>
        <dbReference type="SAM" id="MobiDB-lite"/>
    </source>
</evidence>
<dbReference type="PROSITE" id="PS50216">
    <property type="entry name" value="DHHC"/>
    <property type="match status" value="1"/>
</dbReference>
<gene>
    <name evidence="8" type="primary">Zdhhc1</name>
    <name evidence="8" type="ORF">AWC38_SpisGene10048</name>
</gene>
<dbReference type="SUPFAM" id="SSF56672">
    <property type="entry name" value="DNA/RNA polymerases"/>
    <property type="match status" value="1"/>
</dbReference>
<feature type="region of interest" description="Disordered" evidence="6">
    <location>
        <begin position="390"/>
        <end position="427"/>
    </location>
</feature>
<feature type="region of interest" description="Disordered" evidence="6">
    <location>
        <begin position="331"/>
        <end position="370"/>
    </location>
</feature>
<comment type="caution">
    <text evidence="8">The sequence shown here is derived from an EMBL/GenBank/DDBJ whole genome shotgun (WGS) entry which is preliminary data.</text>
</comment>
<feature type="domain" description="Palmitoyltransferase DHHC" evidence="7">
    <location>
        <begin position="33"/>
        <end position="172"/>
    </location>
</feature>
<keyword evidence="5" id="KW-0012">Acyltransferase</keyword>
<dbReference type="GO" id="GO:0016020">
    <property type="term" value="C:membrane"/>
    <property type="evidence" value="ECO:0007669"/>
    <property type="project" value="UniProtKB-SubCell"/>
</dbReference>
<feature type="compositionally biased region" description="Basic residues" evidence="6">
    <location>
        <begin position="405"/>
        <end position="414"/>
    </location>
</feature>
<protein>
    <recommendedName>
        <fullName evidence="5">Palmitoyltransferase</fullName>
        <ecNumber evidence="5">2.3.1.225</ecNumber>
    </recommendedName>
</protein>
<dbReference type="PANTHER" id="PTHR47331:SF1">
    <property type="entry name" value="GAG-LIKE PROTEIN"/>
    <property type="match status" value="1"/>
</dbReference>
<dbReference type="EMBL" id="LSMT01000153">
    <property type="protein sequence ID" value="PFX25349.1"/>
    <property type="molecule type" value="Genomic_DNA"/>
</dbReference>
<evidence type="ECO:0000313" key="9">
    <source>
        <dbReference type="Proteomes" id="UP000225706"/>
    </source>
</evidence>
<evidence type="ECO:0000256" key="2">
    <source>
        <dbReference type="ARBA" id="ARBA00022692"/>
    </source>
</evidence>
<feature type="region of interest" description="Disordered" evidence="6">
    <location>
        <begin position="248"/>
        <end position="296"/>
    </location>
</feature>
<dbReference type="Proteomes" id="UP000225706">
    <property type="component" value="Unassembled WGS sequence"/>
</dbReference>
<dbReference type="CDD" id="cd01644">
    <property type="entry name" value="RT_pepA17"/>
    <property type="match status" value="1"/>
</dbReference>
<feature type="transmembrane region" description="Helical" evidence="5">
    <location>
        <begin position="131"/>
        <end position="154"/>
    </location>
</feature>
<feature type="compositionally biased region" description="Basic residues" evidence="6">
    <location>
        <begin position="191"/>
        <end position="200"/>
    </location>
</feature>
<keyword evidence="9" id="KW-1185">Reference proteome</keyword>
<dbReference type="Pfam" id="PF01529">
    <property type="entry name" value="DHHC"/>
    <property type="match status" value="1"/>
</dbReference>
<evidence type="ECO:0000256" key="5">
    <source>
        <dbReference type="RuleBase" id="RU079119"/>
    </source>
</evidence>
<evidence type="ECO:0000313" key="8">
    <source>
        <dbReference type="EMBL" id="PFX25349.1"/>
    </source>
</evidence>
<dbReference type="GO" id="GO:0019706">
    <property type="term" value="F:protein-cysteine S-palmitoyltransferase activity"/>
    <property type="evidence" value="ECO:0007669"/>
    <property type="project" value="UniProtKB-EC"/>
</dbReference>